<dbReference type="PANTHER" id="PTHR42770">
    <property type="entry name" value="AMINO ACID TRANSPORTER-RELATED"/>
    <property type="match status" value="1"/>
</dbReference>
<accession>A0ABW0THQ1</accession>
<comment type="caution">
    <text evidence="7">The sequence shown here is derived from an EMBL/GenBank/DDBJ whole genome shotgun (WGS) entry which is preliminary data.</text>
</comment>
<feature type="transmembrane region" description="Helical" evidence="5">
    <location>
        <begin position="230"/>
        <end position="249"/>
    </location>
</feature>
<dbReference type="RefSeq" id="WP_381430804.1">
    <property type="nucleotide sequence ID" value="NZ_JBHSNO010000002.1"/>
</dbReference>
<dbReference type="Pfam" id="PF00324">
    <property type="entry name" value="AA_permease"/>
    <property type="match status" value="1"/>
</dbReference>
<feature type="transmembrane region" description="Helical" evidence="5">
    <location>
        <begin position="83"/>
        <end position="115"/>
    </location>
</feature>
<dbReference type="Proteomes" id="UP001596109">
    <property type="component" value="Unassembled WGS sequence"/>
</dbReference>
<dbReference type="InterPro" id="IPR004841">
    <property type="entry name" value="AA-permease/SLC12A_dom"/>
</dbReference>
<evidence type="ECO:0000256" key="5">
    <source>
        <dbReference type="SAM" id="Phobius"/>
    </source>
</evidence>
<feature type="transmembrane region" description="Helical" evidence="5">
    <location>
        <begin position="354"/>
        <end position="374"/>
    </location>
</feature>
<feature type="transmembrane region" description="Helical" evidence="5">
    <location>
        <begin position="269"/>
        <end position="291"/>
    </location>
</feature>
<comment type="subcellular location">
    <subcellularLocation>
        <location evidence="1">Membrane</location>
        <topology evidence="1">Multi-pass membrane protein</topology>
    </subcellularLocation>
</comment>
<feature type="transmembrane region" description="Helical" evidence="5">
    <location>
        <begin position="410"/>
        <end position="428"/>
    </location>
</feature>
<gene>
    <name evidence="7" type="ORF">ACFPRA_03410</name>
</gene>
<protein>
    <submittedName>
        <fullName evidence="7">APC family permease</fullName>
    </submittedName>
</protein>
<keyword evidence="4 5" id="KW-0472">Membrane</keyword>
<organism evidence="7 8">
    <name type="scientific">Sporosarcina soli</name>
    <dbReference type="NCBI Taxonomy" id="334736"/>
    <lineage>
        <taxon>Bacteria</taxon>
        <taxon>Bacillati</taxon>
        <taxon>Bacillota</taxon>
        <taxon>Bacilli</taxon>
        <taxon>Bacillales</taxon>
        <taxon>Caryophanaceae</taxon>
        <taxon>Sporosarcina</taxon>
    </lineage>
</organism>
<evidence type="ECO:0000256" key="2">
    <source>
        <dbReference type="ARBA" id="ARBA00022692"/>
    </source>
</evidence>
<evidence type="ECO:0000313" key="8">
    <source>
        <dbReference type="Proteomes" id="UP001596109"/>
    </source>
</evidence>
<feature type="transmembrane region" description="Helical" evidence="5">
    <location>
        <begin position="192"/>
        <end position="210"/>
    </location>
</feature>
<evidence type="ECO:0000256" key="4">
    <source>
        <dbReference type="ARBA" id="ARBA00023136"/>
    </source>
</evidence>
<evidence type="ECO:0000256" key="3">
    <source>
        <dbReference type="ARBA" id="ARBA00022989"/>
    </source>
</evidence>
<keyword evidence="2 5" id="KW-0812">Transmembrane</keyword>
<evidence type="ECO:0000313" key="7">
    <source>
        <dbReference type="EMBL" id="MFC5587954.1"/>
    </source>
</evidence>
<keyword evidence="3 5" id="KW-1133">Transmembrane helix</keyword>
<feature type="transmembrane region" description="Helical" evidence="5">
    <location>
        <begin position="42"/>
        <end position="62"/>
    </location>
</feature>
<name>A0ABW0THQ1_9BACL</name>
<proteinExistence type="predicted"/>
<evidence type="ECO:0000259" key="6">
    <source>
        <dbReference type="Pfam" id="PF00324"/>
    </source>
</evidence>
<evidence type="ECO:0000256" key="1">
    <source>
        <dbReference type="ARBA" id="ARBA00004141"/>
    </source>
</evidence>
<feature type="transmembrane region" description="Helical" evidence="5">
    <location>
        <begin position="12"/>
        <end position="36"/>
    </location>
</feature>
<reference evidence="8" key="1">
    <citation type="journal article" date="2019" name="Int. J. Syst. Evol. Microbiol.">
        <title>The Global Catalogue of Microorganisms (GCM) 10K type strain sequencing project: providing services to taxonomists for standard genome sequencing and annotation.</title>
        <authorList>
            <consortium name="The Broad Institute Genomics Platform"/>
            <consortium name="The Broad Institute Genome Sequencing Center for Infectious Disease"/>
            <person name="Wu L."/>
            <person name="Ma J."/>
        </authorList>
    </citation>
    <scope>NUCLEOTIDE SEQUENCE [LARGE SCALE GENOMIC DNA]</scope>
    <source>
        <strain evidence="8">CGMCC 4.1434</strain>
    </source>
</reference>
<dbReference type="PANTHER" id="PTHR42770:SF8">
    <property type="entry name" value="PUTRESCINE IMPORTER PUUP"/>
    <property type="match status" value="1"/>
</dbReference>
<dbReference type="Gene3D" id="1.20.1740.10">
    <property type="entry name" value="Amino acid/polyamine transporter I"/>
    <property type="match status" value="1"/>
</dbReference>
<dbReference type="EMBL" id="JBHSNO010000002">
    <property type="protein sequence ID" value="MFC5587954.1"/>
    <property type="molecule type" value="Genomic_DNA"/>
</dbReference>
<dbReference type="InterPro" id="IPR050367">
    <property type="entry name" value="APC_superfamily"/>
</dbReference>
<sequence>MNENIKLSRSLSLTALVVYGMAFMALTTVFSTYGIASQISHGMVAGSYVLALVVMMFTAYSYGQMAKAYPVSGSAYTYAQKALHPYVGFLVGWAILMDYLFIPMVNFLLFGIFFSAAIPEVPSYVWILLLIIVVTFVNIRGVKLGASINMLVIGLSLLFLAVFCLLSIKSIVQGEGTGVLVNLEPFFNTKESFKYIVAGAALLCFSFLGFDSVSTFSEEVKNPEKNIPRAIFLVTIIGGLCFIIVSYVAHNVWPNYMGFKDPDSAAYEIIFLIGGNALQAAFLAITALVVFGSASASQASAARVLYAMGRDGQLPTGFFGKLHEKTRTPVNNILLIGVLSLSALFLSLTFVASFINFGALLAFTAVNLSVVALYFVKRKERSFKGVFCYLLIPLIGALMTTWLLLNLDGYSKVLGGVWFLIGVGYLYYMTKGFKKQPLLLNSDELV</sequence>
<feature type="transmembrane region" description="Helical" evidence="5">
    <location>
        <begin position="386"/>
        <end position="404"/>
    </location>
</feature>
<feature type="transmembrane region" description="Helical" evidence="5">
    <location>
        <begin position="151"/>
        <end position="172"/>
    </location>
</feature>
<feature type="domain" description="Amino acid permease/ SLC12A" evidence="6">
    <location>
        <begin position="29"/>
        <end position="371"/>
    </location>
</feature>
<keyword evidence="8" id="KW-1185">Reference proteome</keyword>
<feature type="transmembrane region" description="Helical" evidence="5">
    <location>
        <begin position="121"/>
        <end position="139"/>
    </location>
</feature>
<dbReference type="PIRSF" id="PIRSF006060">
    <property type="entry name" value="AA_transporter"/>
    <property type="match status" value="1"/>
</dbReference>
<feature type="transmembrane region" description="Helical" evidence="5">
    <location>
        <begin position="330"/>
        <end position="348"/>
    </location>
</feature>